<dbReference type="InterPro" id="IPR001245">
    <property type="entry name" value="Ser-Thr/Tyr_kinase_cat_dom"/>
</dbReference>
<reference evidence="2 3" key="1">
    <citation type="journal article" date="2018" name="Mol. Plant">
        <title>The genome of Artemisia annua provides insight into the evolution of Asteraceae family and artemisinin biosynthesis.</title>
        <authorList>
            <person name="Shen Q."/>
            <person name="Zhang L."/>
            <person name="Liao Z."/>
            <person name="Wang S."/>
            <person name="Yan T."/>
            <person name="Shi P."/>
            <person name="Liu M."/>
            <person name="Fu X."/>
            <person name="Pan Q."/>
            <person name="Wang Y."/>
            <person name="Lv Z."/>
            <person name="Lu X."/>
            <person name="Zhang F."/>
            <person name="Jiang W."/>
            <person name="Ma Y."/>
            <person name="Chen M."/>
            <person name="Hao X."/>
            <person name="Li L."/>
            <person name="Tang Y."/>
            <person name="Lv G."/>
            <person name="Zhou Y."/>
            <person name="Sun X."/>
            <person name="Brodelius P.E."/>
            <person name="Rose J.K.C."/>
            <person name="Tang K."/>
        </authorList>
    </citation>
    <scope>NUCLEOTIDE SEQUENCE [LARGE SCALE GENOMIC DNA]</scope>
    <source>
        <strain evidence="3">cv. Huhao1</strain>
        <tissue evidence="2">Leaf</tissue>
    </source>
</reference>
<dbReference type="OrthoDB" id="684810at2759"/>
<dbReference type="GO" id="GO:0030246">
    <property type="term" value="F:carbohydrate binding"/>
    <property type="evidence" value="ECO:0007669"/>
    <property type="project" value="UniProtKB-KW"/>
</dbReference>
<name>A0A2U1P5V7_ARTAN</name>
<dbReference type="AlphaFoldDB" id="A0A2U1P5V7"/>
<feature type="domain" description="Protein kinase" evidence="1">
    <location>
        <begin position="40"/>
        <end position="318"/>
    </location>
</feature>
<dbReference type="PIRSF" id="PIRSF000654">
    <property type="entry name" value="Integrin-linked_kinase"/>
    <property type="match status" value="1"/>
</dbReference>
<accession>A0A2U1P5V7</accession>
<dbReference type="GO" id="GO:0005886">
    <property type="term" value="C:plasma membrane"/>
    <property type="evidence" value="ECO:0007669"/>
    <property type="project" value="TreeGrafter"/>
</dbReference>
<dbReference type="GO" id="GO:0009506">
    <property type="term" value="C:plasmodesma"/>
    <property type="evidence" value="ECO:0007669"/>
    <property type="project" value="TreeGrafter"/>
</dbReference>
<dbReference type="GO" id="GO:0005524">
    <property type="term" value="F:ATP binding"/>
    <property type="evidence" value="ECO:0007669"/>
    <property type="project" value="InterPro"/>
</dbReference>
<dbReference type="InterPro" id="IPR045272">
    <property type="entry name" value="ANXUR1/2-like"/>
</dbReference>
<dbReference type="Gene3D" id="1.10.510.10">
    <property type="entry name" value="Transferase(Phosphotransferase) domain 1"/>
    <property type="match status" value="1"/>
</dbReference>
<dbReference type="PROSITE" id="PS50011">
    <property type="entry name" value="PROTEIN_KINASE_DOM"/>
    <property type="match status" value="1"/>
</dbReference>
<sequence>MAFRDQRLEDLRMKLMSSSGLRLEDLRIPLEEIRLATKDFSQETLIQEESHYKVYKGQFTQRLQNCTAIVKCYIDFYSESHFFNELKVIPRFHHENITSFIGYGDEGDKKIIVSEYAINGTLGDHLKDPNKLLSLTWPQRLKICLGAAKAINYLHLGLEDCVVIHRNIRSDAILLDENLEAKISSFQYSQVADRNQQHIYTRFQGNVHYRDPIYRESGLLKKETDVYSFGVMMFELFCGTLAYVDMKIGDDEPLRLINLVRRYYNVDGLNTLIDRQIRDQIDRRSLDTFKETAYRCISYNLNDRPSMDTIVKRITEALDIHVSD</sequence>
<dbReference type="PANTHER" id="PTHR27003">
    <property type="entry name" value="OS07G0166700 PROTEIN"/>
    <property type="match status" value="1"/>
</dbReference>
<dbReference type="GO" id="GO:0004714">
    <property type="term" value="F:transmembrane receptor protein tyrosine kinase activity"/>
    <property type="evidence" value="ECO:0007669"/>
    <property type="project" value="InterPro"/>
</dbReference>
<keyword evidence="3" id="KW-1185">Reference proteome</keyword>
<evidence type="ECO:0000259" key="1">
    <source>
        <dbReference type="PROSITE" id="PS50011"/>
    </source>
</evidence>
<dbReference type="SUPFAM" id="SSF56112">
    <property type="entry name" value="Protein kinase-like (PK-like)"/>
    <property type="match status" value="1"/>
</dbReference>
<dbReference type="EMBL" id="PKPP01001630">
    <property type="protein sequence ID" value="PWA81129.1"/>
    <property type="molecule type" value="Genomic_DNA"/>
</dbReference>
<evidence type="ECO:0000313" key="3">
    <source>
        <dbReference type="Proteomes" id="UP000245207"/>
    </source>
</evidence>
<evidence type="ECO:0000313" key="2">
    <source>
        <dbReference type="EMBL" id="PWA81129.1"/>
    </source>
</evidence>
<keyword evidence="2" id="KW-0430">Lectin</keyword>
<comment type="caution">
    <text evidence="2">The sequence shown here is derived from an EMBL/GenBank/DDBJ whole genome shotgun (WGS) entry which is preliminary data.</text>
</comment>
<dbReference type="InterPro" id="IPR011009">
    <property type="entry name" value="Kinase-like_dom_sf"/>
</dbReference>
<gene>
    <name evidence="2" type="ORF">CTI12_AA189950</name>
</gene>
<dbReference type="Gene3D" id="3.30.200.20">
    <property type="entry name" value="Phosphorylase Kinase, domain 1"/>
    <property type="match status" value="1"/>
</dbReference>
<proteinExistence type="predicted"/>
<dbReference type="Pfam" id="PF07714">
    <property type="entry name" value="PK_Tyr_Ser-Thr"/>
    <property type="match status" value="1"/>
</dbReference>
<dbReference type="PANTHER" id="PTHR27003:SF359">
    <property type="entry name" value="SERINE_THREONINE-PROTEIN KINASE UNC-51-RELATED"/>
    <property type="match status" value="1"/>
</dbReference>
<organism evidence="2 3">
    <name type="scientific">Artemisia annua</name>
    <name type="common">Sweet wormwood</name>
    <dbReference type="NCBI Taxonomy" id="35608"/>
    <lineage>
        <taxon>Eukaryota</taxon>
        <taxon>Viridiplantae</taxon>
        <taxon>Streptophyta</taxon>
        <taxon>Embryophyta</taxon>
        <taxon>Tracheophyta</taxon>
        <taxon>Spermatophyta</taxon>
        <taxon>Magnoliopsida</taxon>
        <taxon>eudicotyledons</taxon>
        <taxon>Gunneridae</taxon>
        <taxon>Pentapetalae</taxon>
        <taxon>asterids</taxon>
        <taxon>campanulids</taxon>
        <taxon>Asterales</taxon>
        <taxon>Asteraceae</taxon>
        <taxon>Asteroideae</taxon>
        <taxon>Anthemideae</taxon>
        <taxon>Artemisiinae</taxon>
        <taxon>Artemisia</taxon>
    </lineage>
</organism>
<protein>
    <submittedName>
        <fullName evidence="2">Jacalin-like lectin domain-containing protein</fullName>
    </submittedName>
</protein>
<dbReference type="STRING" id="35608.A0A2U1P5V7"/>
<dbReference type="Proteomes" id="UP000245207">
    <property type="component" value="Unassembled WGS sequence"/>
</dbReference>
<dbReference type="InterPro" id="IPR000719">
    <property type="entry name" value="Prot_kinase_dom"/>
</dbReference>